<name>A0A8C8S013_9SAUR</name>
<proteinExistence type="predicted"/>
<evidence type="ECO:0000313" key="1">
    <source>
        <dbReference type="Ensembl" id="ENSPCEP00000012144.1"/>
    </source>
</evidence>
<keyword evidence="2" id="KW-1185">Reference proteome</keyword>
<accession>A0A8C8S013</accession>
<reference evidence="1" key="2">
    <citation type="submission" date="2025-09" db="UniProtKB">
        <authorList>
            <consortium name="Ensembl"/>
        </authorList>
    </citation>
    <scope>IDENTIFICATION</scope>
</reference>
<protein>
    <submittedName>
        <fullName evidence="1">Uncharacterized protein</fullName>
    </submittedName>
</protein>
<dbReference type="Proteomes" id="UP000694393">
    <property type="component" value="Unplaced"/>
</dbReference>
<dbReference type="Ensembl" id="ENSPCET00000012568.1">
    <property type="protein sequence ID" value="ENSPCEP00000012144.1"/>
    <property type="gene ID" value="ENSPCEG00000009662.1"/>
</dbReference>
<organism evidence="1 2">
    <name type="scientific">Pelusios castaneus</name>
    <name type="common">West African mud turtle</name>
    <dbReference type="NCBI Taxonomy" id="367368"/>
    <lineage>
        <taxon>Eukaryota</taxon>
        <taxon>Metazoa</taxon>
        <taxon>Chordata</taxon>
        <taxon>Craniata</taxon>
        <taxon>Vertebrata</taxon>
        <taxon>Euteleostomi</taxon>
        <taxon>Archelosauria</taxon>
        <taxon>Testudinata</taxon>
        <taxon>Testudines</taxon>
        <taxon>Pleurodira</taxon>
        <taxon>Pelomedusidae</taxon>
        <taxon>Pelusios</taxon>
    </lineage>
</organism>
<reference evidence="1" key="1">
    <citation type="submission" date="2025-08" db="UniProtKB">
        <authorList>
            <consortium name="Ensembl"/>
        </authorList>
    </citation>
    <scope>IDENTIFICATION</scope>
</reference>
<sequence length="93" mass="9934">MAGLFNLEKEEEVKGFLENLYIEYSYQCHKERDPDGERGAGAGGAWLPCTAPSCSAVWGPGVQCGMGCSGRRGVVGTRGAVWDGMQWGTRCSG</sequence>
<evidence type="ECO:0000313" key="2">
    <source>
        <dbReference type="Proteomes" id="UP000694393"/>
    </source>
</evidence>
<dbReference type="AlphaFoldDB" id="A0A8C8S013"/>